<protein>
    <recommendedName>
        <fullName evidence="8 9">Cell division protein ZipA</fullName>
    </recommendedName>
</protein>
<keyword evidence="4 8" id="KW-0812">Transmembrane</keyword>
<feature type="region of interest" description="Disordered" evidence="10">
    <location>
        <begin position="81"/>
        <end position="100"/>
    </location>
</feature>
<dbReference type="InterPro" id="IPR007449">
    <property type="entry name" value="ZipA_FtsZ-bd_C"/>
</dbReference>
<gene>
    <name evidence="8 12" type="primary">zipA</name>
    <name evidence="12" type="ORF">ACFOOG_10645</name>
</gene>
<comment type="similarity">
    <text evidence="8 9">Belongs to the ZipA family.</text>
</comment>
<sequence length="349" mass="39626">MDLREWIIVLALLLMAVLAVDAWRRVKRQQKFRGNFMAPEFKQRPSSNDIKVKRVAARDERSVAIEERTRKLQLTEKVPMLVDSVEQEAPPEDQSETKETQFAFDLQPPEPVADEADPLLSPTDKDTLDDTAPDRTEASDRWRAEDLDQAPYDDDGIEDVHDKPEAGRESTPEPTSSLMDDDAEPAWEYDRDVLDTSKVDAAGQQMLAEPDEVIVMTVLAQDSYEFSGTALLEILLACGMRFGTMNIFHATDDEGRLQYSAANAYNPGTFDIDDLEHFATRGVTFFLQLPCQANPMSAFAAMEHAAQTLSEHLHGDLYDDTRSIMTPQTLEHYRERIRNYQRAQLVKRV</sequence>
<feature type="transmembrane region" description="Helical" evidence="8">
    <location>
        <begin position="6"/>
        <end position="23"/>
    </location>
</feature>
<evidence type="ECO:0000256" key="3">
    <source>
        <dbReference type="ARBA" id="ARBA00022618"/>
    </source>
</evidence>
<dbReference type="InterPro" id="IPR011919">
    <property type="entry name" value="Cell_div_ZipA"/>
</dbReference>
<accession>A0ABV8A1P5</accession>
<dbReference type="RefSeq" id="WP_380696305.1">
    <property type="nucleotide sequence ID" value="NZ_JBHRYR010000003.1"/>
</dbReference>
<feature type="compositionally biased region" description="Basic and acidic residues" evidence="10">
    <location>
        <begin position="158"/>
        <end position="171"/>
    </location>
</feature>
<keyword evidence="6 8" id="KW-0472">Membrane</keyword>
<feature type="compositionally biased region" description="Acidic residues" evidence="10">
    <location>
        <begin position="147"/>
        <end position="157"/>
    </location>
</feature>
<dbReference type="Gene3D" id="3.30.1400.10">
    <property type="entry name" value="ZipA, C-terminal FtsZ-binding domain"/>
    <property type="match status" value="1"/>
</dbReference>
<feature type="region of interest" description="Disordered" evidence="10">
    <location>
        <begin position="107"/>
        <end position="182"/>
    </location>
</feature>
<keyword evidence="3 8" id="KW-0132">Cell division</keyword>
<feature type="compositionally biased region" description="Basic and acidic residues" evidence="10">
    <location>
        <begin position="123"/>
        <end position="146"/>
    </location>
</feature>
<dbReference type="PANTHER" id="PTHR38685:SF1">
    <property type="entry name" value="CELL DIVISION PROTEIN ZIPA"/>
    <property type="match status" value="1"/>
</dbReference>
<dbReference type="HAMAP" id="MF_00509">
    <property type="entry name" value="ZipA"/>
    <property type="match status" value="1"/>
</dbReference>
<dbReference type="NCBIfam" id="TIGR02205">
    <property type="entry name" value="septum_zipA"/>
    <property type="match status" value="1"/>
</dbReference>
<evidence type="ECO:0000313" key="12">
    <source>
        <dbReference type="EMBL" id="MFC3853290.1"/>
    </source>
</evidence>
<dbReference type="SMART" id="SM00771">
    <property type="entry name" value="ZipA_C"/>
    <property type="match status" value="1"/>
</dbReference>
<keyword evidence="7 8" id="KW-0131">Cell cycle</keyword>
<dbReference type="EMBL" id="JBHRYR010000003">
    <property type="protein sequence ID" value="MFC3853290.1"/>
    <property type="molecule type" value="Genomic_DNA"/>
</dbReference>
<comment type="subunit">
    <text evidence="8">Interacts with FtsZ via their C-terminal domains.</text>
</comment>
<evidence type="ECO:0000256" key="7">
    <source>
        <dbReference type="ARBA" id="ARBA00023306"/>
    </source>
</evidence>
<evidence type="ECO:0000313" key="13">
    <source>
        <dbReference type="Proteomes" id="UP001595617"/>
    </source>
</evidence>
<dbReference type="GO" id="GO:0051301">
    <property type="term" value="P:cell division"/>
    <property type="evidence" value="ECO:0007669"/>
    <property type="project" value="UniProtKB-KW"/>
</dbReference>
<evidence type="ECO:0000256" key="4">
    <source>
        <dbReference type="ARBA" id="ARBA00022692"/>
    </source>
</evidence>
<evidence type="ECO:0000256" key="1">
    <source>
        <dbReference type="ARBA" id="ARBA00022475"/>
    </source>
</evidence>
<keyword evidence="13" id="KW-1185">Reference proteome</keyword>
<evidence type="ECO:0000259" key="11">
    <source>
        <dbReference type="SMART" id="SM00771"/>
    </source>
</evidence>
<dbReference type="PANTHER" id="PTHR38685">
    <property type="entry name" value="CELL DIVISION PROTEIN ZIPA"/>
    <property type="match status" value="1"/>
</dbReference>
<evidence type="ECO:0000256" key="9">
    <source>
        <dbReference type="RuleBase" id="RU003612"/>
    </source>
</evidence>
<feature type="compositionally biased region" description="Acidic residues" evidence="10">
    <location>
        <begin position="85"/>
        <end position="94"/>
    </location>
</feature>
<comment type="subcellular location">
    <subcellularLocation>
        <location evidence="8">Cell inner membrane</location>
        <topology evidence="8">Single-pass type I membrane protein</topology>
    </subcellularLocation>
    <text evidence="8">Localizes to the Z ring in an FtsZ-dependent manner.</text>
</comment>
<evidence type="ECO:0000256" key="5">
    <source>
        <dbReference type="ARBA" id="ARBA00022989"/>
    </source>
</evidence>
<reference evidence="13" key="1">
    <citation type="journal article" date="2019" name="Int. J. Syst. Evol. Microbiol.">
        <title>The Global Catalogue of Microorganisms (GCM) 10K type strain sequencing project: providing services to taxonomists for standard genome sequencing and annotation.</title>
        <authorList>
            <consortium name="The Broad Institute Genomics Platform"/>
            <consortium name="The Broad Institute Genome Sequencing Center for Infectious Disease"/>
            <person name="Wu L."/>
            <person name="Ma J."/>
        </authorList>
    </citation>
    <scope>NUCLEOTIDE SEQUENCE [LARGE SCALE GENOMIC DNA]</scope>
    <source>
        <strain evidence="13">IBRC 10765</strain>
    </source>
</reference>
<dbReference type="Pfam" id="PF04354">
    <property type="entry name" value="ZipA_C"/>
    <property type="match status" value="1"/>
</dbReference>
<evidence type="ECO:0000256" key="10">
    <source>
        <dbReference type="SAM" id="MobiDB-lite"/>
    </source>
</evidence>
<keyword evidence="1 8" id="KW-1003">Cell membrane</keyword>
<feature type="domain" description="ZipA C-terminal FtsZ-binding" evidence="11">
    <location>
        <begin position="210"/>
        <end position="337"/>
    </location>
</feature>
<comment type="function">
    <text evidence="8 9">Essential cell division protein that stabilizes the FtsZ protofilaments by cross-linking them and that serves as a cytoplasmic membrane anchor for the Z ring. Also required for the recruitment to the septal ring of downstream cell division proteins.</text>
</comment>
<proteinExistence type="inferred from homology"/>
<keyword evidence="5 8" id="KW-1133">Transmembrane helix</keyword>
<dbReference type="SUPFAM" id="SSF64383">
    <property type="entry name" value="Cell-division protein ZipA, C-terminal domain"/>
    <property type="match status" value="1"/>
</dbReference>
<organism evidence="12 13">
    <name type="scientific">Saccharospirillum mangrovi</name>
    <dbReference type="NCBI Taxonomy" id="2161747"/>
    <lineage>
        <taxon>Bacteria</taxon>
        <taxon>Pseudomonadati</taxon>
        <taxon>Pseudomonadota</taxon>
        <taxon>Gammaproteobacteria</taxon>
        <taxon>Oceanospirillales</taxon>
        <taxon>Saccharospirillaceae</taxon>
        <taxon>Saccharospirillum</taxon>
    </lineage>
</organism>
<evidence type="ECO:0000256" key="6">
    <source>
        <dbReference type="ARBA" id="ARBA00023136"/>
    </source>
</evidence>
<comment type="caution">
    <text evidence="12">The sequence shown here is derived from an EMBL/GenBank/DDBJ whole genome shotgun (WGS) entry which is preliminary data.</text>
</comment>
<keyword evidence="2 8" id="KW-0997">Cell inner membrane</keyword>
<dbReference type="Proteomes" id="UP001595617">
    <property type="component" value="Unassembled WGS sequence"/>
</dbReference>
<dbReference type="InterPro" id="IPR036765">
    <property type="entry name" value="ZipA_FtsZ-bd_C_sf"/>
</dbReference>
<name>A0ABV8A1P5_9GAMM</name>
<evidence type="ECO:0000256" key="8">
    <source>
        <dbReference type="HAMAP-Rule" id="MF_00509"/>
    </source>
</evidence>
<evidence type="ECO:0000256" key="2">
    <source>
        <dbReference type="ARBA" id="ARBA00022519"/>
    </source>
</evidence>